<protein>
    <recommendedName>
        <fullName evidence="5">Lipoprotein</fullName>
    </recommendedName>
</protein>
<dbReference type="RefSeq" id="WP_121788529.1">
    <property type="nucleotide sequence ID" value="NZ_CP033073.1"/>
</dbReference>
<reference evidence="3 4" key="1">
    <citation type="submission" date="2018-10" db="EMBL/GenBank/DDBJ databases">
        <title>The genome of Streptomyces dangxiongensis Z022.</title>
        <authorList>
            <person name="Zhang B."/>
        </authorList>
    </citation>
    <scope>NUCLEOTIDE SEQUENCE [LARGE SCALE GENOMIC DNA]</scope>
    <source>
        <strain evidence="3 4">Z022</strain>
    </source>
</reference>
<evidence type="ECO:0000256" key="2">
    <source>
        <dbReference type="SAM" id="SignalP"/>
    </source>
</evidence>
<dbReference type="KEGG" id="sdd:D9753_21900"/>
<evidence type="ECO:0000313" key="4">
    <source>
        <dbReference type="Proteomes" id="UP000268329"/>
    </source>
</evidence>
<evidence type="ECO:0000313" key="3">
    <source>
        <dbReference type="EMBL" id="AYN41088.1"/>
    </source>
</evidence>
<feature type="chain" id="PRO_5039223418" description="Lipoprotein" evidence="2">
    <location>
        <begin position="23"/>
        <end position="263"/>
    </location>
</feature>
<feature type="signal peptide" evidence="2">
    <location>
        <begin position="1"/>
        <end position="22"/>
    </location>
</feature>
<sequence>MKTKARFALAAGVALACLTACSGPGSSEAGGGLHVEADYAYYSSAEDVSSVAEIAVTGPVLSIETRECDKGGDNAGEPAIDPTEPDSTDPNPDPSATSSPDPTVTPSGIAGDGPGTADCTPMVFLKVRVAGMMKRGGGVNDGDEIIVGNIDTDKVTMEGATPLTVGKQYALYLRQLTASDHPGITSVQNFWIPVGGSQGVFVVAKGTVTPASANIVALTNTEARKKLSAASGKSRPERLHTTVAGLRKAAKVAAAAERRSASR</sequence>
<keyword evidence="4" id="KW-1185">Reference proteome</keyword>
<evidence type="ECO:0008006" key="5">
    <source>
        <dbReference type="Google" id="ProtNLM"/>
    </source>
</evidence>
<organism evidence="3 4">
    <name type="scientific">Streptomyces dangxiongensis</name>
    <dbReference type="NCBI Taxonomy" id="1442032"/>
    <lineage>
        <taxon>Bacteria</taxon>
        <taxon>Bacillati</taxon>
        <taxon>Actinomycetota</taxon>
        <taxon>Actinomycetes</taxon>
        <taxon>Kitasatosporales</taxon>
        <taxon>Streptomycetaceae</taxon>
        <taxon>Streptomyces</taxon>
    </lineage>
</organism>
<dbReference type="Proteomes" id="UP000268329">
    <property type="component" value="Chromosome"/>
</dbReference>
<keyword evidence="2" id="KW-0732">Signal</keyword>
<name>A0A3G2JFF1_9ACTN</name>
<dbReference type="PROSITE" id="PS51257">
    <property type="entry name" value="PROKAR_LIPOPROTEIN"/>
    <property type="match status" value="1"/>
</dbReference>
<dbReference type="EMBL" id="CP033073">
    <property type="protein sequence ID" value="AYN41088.1"/>
    <property type="molecule type" value="Genomic_DNA"/>
</dbReference>
<feature type="compositionally biased region" description="Low complexity" evidence="1">
    <location>
        <begin position="88"/>
        <end position="107"/>
    </location>
</feature>
<feature type="region of interest" description="Disordered" evidence="1">
    <location>
        <begin position="66"/>
        <end position="115"/>
    </location>
</feature>
<evidence type="ECO:0000256" key="1">
    <source>
        <dbReference type="SAM" id="MobiDB-lite"/>
    </source>
</evidence>
<gene>
    <name evidence="3" type="ORF">D9753_21900</name>
</gene>
<dbReference type="AlphaFoldDB" id="A0A3G2JFF1"/>
<dbReference type="OrthoDB" id="4210321at2"/>
<proteinExistence type="predicted"/>
<accession>A0A3G2JFF1</accession>